<dbReference type="Gene3D" id="3.40.50.10140">
    <property type="entry name" value="Toll/interleukin-1 receptor homology (TIR) domain"/>
    <property type="match status" value="1"/>
</dbReference>
<comment type="caution">
    <text evidence="1">The sequence shown here is derived from an EMBL/GenBank/DDBJ whole genome shotgun (WGS) entry which is preliminary data.</text>
</comment>
<dbReference type="Proteomes" id="UP000828390">
    <property type="component" value="Unassembled WGS sequence"/>
</dbReference>
<reference evidence="1" key="2">
    <citation type="submission" date="2020-11" db="EMBL/GenBank/DDBJ databases">
        <authorList>
            <person name="McCartney M.A."/>
            <person name="Auch B."/>
            <person name="Kono T."/>
            <person name="Mallez S."/>
            <person name="Becker A."/>
            <person name="Gohl D.M."/>
            <person name="Silverstein K.A.T."/>
            <person name="Koren S."/>
            <person name="Bechman K.B."/>
            <person name="Herman A."/>
            <person name="Abrahante J.E."/>
            <person name="Garbe J."/>
        </authorList>
    </citation>
    <scope>NUCLEOTIDE SEQUENCE</scope>
    <source>
        <strain evidence="1">Duluth1</strain>
        <tissue evidence="1">Whole animal</tissue>
    </source>
</reference>
<evidence type="ECO:0000313" key="1">
    <source>
        <dbReference type="EMBL" id="KAH3867708.1"/>
    </source>
</evidence>
<dbReference type="InterPro" id="IPR035897">
    <property type="entry name" value="Toll_tir_struct_dom_sf"/>
</dbReference>
<keyword evidence="2" id="KW-1185">Reference proteome</keyword>
<gene>
    <name evidence="1" type="ORF">DPMN_030841</name>
</gene>
<proteinExistence type="predicted"/>
<evidence type="ECO:0000313" key="2">
    <source>
        <dbReference type="Proteomes" id="UP000828390"/>
    </source>
</evidence>
<sequence>MMKRKHRIIPIVLEDISRLSSIMDKSLKAIISAVTYLEWPMESDSKKIDKFWKRLQLSLPKKKVADTEPSLDSNGTSLTDLSSTCSNITSPCSILFCQPINKIDFGNYANTFNCEAERHKPTDNDETGETIYDEITELNRSICIPIKCVSVGEDQV</sequence>
<dbReference type="AlphaFoldDB" id="A0A9D4M1I0"/>
<accession>A0A9D4M1I0</accession>
<name>A0A9D4M1I0_DREPO</name>
<protein>
    <submittedName>
        <fullName evidence="1">Uncharacterized protein</fullName>
    </submittedName>
</protein>
<dbReference type="EMBL" id="JAIWYP010000002">
    <property type="protein sequence ID" value="KAH3867708.1"/>
    <property type="molecule type" value="Genomic_DNA"/>
</dbReference>
<reference evidence="1" key="1">
    <citation type="journal article" date="2019" name="bioRxiv">
        <title>The Genome of the Zebra Mussel, Dreissena polymorpha: A Resource for Invasive Species Research.</title>
        <authorList>
            <person name="McCartney M.A."/>
            <person name="Auch B."/>
            <person name="Kono T."/>
            <person name="Mallez S."/>
            <person name="Zhang Y."/>
            <person name="Obille A."/>
            <person name="Becker A."/>
            <person name="Abrahante J.E."/>
            <person name="Garbe J."/>
            <person name="Badalamenti J.P."/>
            <person name="Herman A."/>
            <person name="Mangelson H."/>
            <person name="Liachko I."/>
            <person name="Sullivan S."/>
            <person name="Sone E.D."/>
            <person name="Koren S."/>
            <person name="Silverstein K.A.T."/>
            <person name="Beckman K.B."/>
            <person name="Gohl D.M."/>
        </authorList>
    </citation>
    <scope>NUCLEOTIDE SEQUENCE</scope>
    <source>
        <strain evidence="1">Duluth1</strain>
        <tissue evidence="1">Whole animal</tissue>
    </source>
</reference>
<organism evidence="1 2">
    <name type="scientific">Dreissena polymorpha</name>
    <name type="common">Zebra mussel</name>
    <name type="synonym">Mytilus polymorpha</name>
    <dbReference type="NCBI Taxonomy" id="45954"/>
    <lineage>
        <taxon>Eukaryota</taxon>
        <taxon>Metazoa</taxon>
        <taxon>Spiralia</taxon>
        <taxon>Lophotrochozoa</taxon>
        <taxon>Mollusca</taxon>
        <taxon>Bivalvia</taxon>
        <taxon>Autobranchia</taxon>
        <taxon>Heteroconchia</taxon>
        <taxon>Euheterodonta</taxon>
        <taxon>Imparidentia</taxon>
        <taxon>Neoheterodontei</taxon>
        <taxon>Myida</taxon>
        <taxon>Dreissenoidea</taxon>
        <taxon>Dreissenidae</taxon>
        <taxon>Dreissena</taxon>
    </lineage>
</organism>